<proteinExistence type="predicted"/>
<evidence type="ECO:0000313" key="3">
    <source>
        <dbReference type="EMBL" id="MBZ0160445.1"/>
    </source>
</evidence>
<sequence>MNTARAMLMVLLAILLAAGCAREESLRIGDIPGQVVLSDLQGAPLTIPNDLKGRVVLIRFWSATCPRCTTEMINAMESLYHKYREKGFVVVSVNVNPPDAVAEKFRQADTVSFHVLVDADSSAARRYGVTDLPTTFILDRNSVVRERILGETGVEMFEPLVKP</sequence>
<dbReference type="CDD" id="cd02966">
    <property type="entry name" value="TlpA_like_family"/>
    <property type="match status" value="1"/>
</dbReference>
<reference evidence="3 4" key="1">
    <citation type="journal article" date="2021" name="bioRxiv">
        <title>Unraveling nitrogen, sulfur and carbon metabolic pathways and microbial community transcriptional responses to substrate deprivation and toxicity stresses in a bioreactor mimicking anoxic brackish coastal sediment conditions.</title>
        <authorList>
            <person name="Martins P.D."/>
            <person name="Echeveste M.J."/>
            <person name="Arshad A."/>
            <person name="Kurth J."/>
            <person name="Ouboter H."/>
            <person name="Jetten M.S.M."/>
            <person name="Welte C.U."/>
        </authorList>
    </citation>
    <scope>NUCLEOTIDE SEQUENCE [LARGE SCALE GENOMIC DNA]</scope>
    <source>
        <strain evidence="3">MAG_38</strain>
    </source>
</reference>
<evidence type="ECO:0000313" key="4">
    <source>
        <dbReference type="Proteomes" id="UP001197609"/>
    </source>
</evidence>
<dbReference type="InterPro" id="IPR050553">
    <property type="entry name" value="Thioredoxin_ResA/DsbE_sf"/>
</dbReference>
<dbReference type="PROSITE" id="PS51352">
    <property type="entry name" value="THIOREDOXIN_2"/>
    <property type="match status" value="1"/>
</dbReference>
<accession>A0AAJ1AIM2</accession>
<dbReference type="Proteomes" id="UP001197609">
    <property type="component" value="Unassembled WGS sequence"/>
</dbReference>
<name>A0AAJ1AIM2_9BACT</name>
<evidence type="ECO:0000259" key="2">
    <source>
        <dbReference type="PROSITE" id="PS51352"/>
    </source>
</evidence>
<dbReference type="Gene3D" id="3.40.30.10">
    <property type="entry name" value="Glutaredoxin"/>
    <property type="match status" value="1"/>
</dbReference>
<dbReference type="PANTHER" id="PTHR42852">
    <property type="entry name" value="THIOL:DISULFIDE INTERCHANGE PROTEIN DSBE"/>
    <property type="match status" value="1"/>
</dbReference>
<dbReference type="Pfam" id="PF00578">
    <property type="entry name" value="AhpC-TSA"/>
    <property type="match status" value="1"/>
</dbReference>
<dbReference type="AlphaFoldDB" id="A0AAJ1AIM2"/>
<feature type="signal peptide" evidence="1">
    <location>
        <begin position="1"/>
        <end position="23"/>
    </location>
</feature>
<dbReference type="InterPro" id="IPR000866">
    <property type="entry name" value="AhpC/TSA"/>
</dbReference>
<dbReference type="PANTHER" id="PTHR42852:SF17">
    <property type="entry name" value="THIOREDOXIN-LIKE PROTEIN HI_1115"/>
    <property type="match status" value="1"/>
</dbReference>
<evidence type="ECO:0000256" key="1">
    <source>
        <dbReference type="SAM" id="SignalP"/>
    </source>
</evidence>
<feature type="domain" description="Thioredoxin" evidence="2">
    <location>
        <begin position="12"/>
        <end position="163"/>
    </location>
</feature>
<comment type="caution">
    <text evidence="3">The sequence shown here is derived from an EMBL/GenBank/DDBJ whole genome shotgun (WGS) entry which is preliminary data.</text>
</comment>
<organism evidence="3 4">
    <name type="scientific">Candidatus Methylomirabilis tolerans</name>
    <dbReference type="NCBI Taxonomy" id="3123416"/>
    <lineage>
        <taxon>Bacteria</taxon>
        <taxon>Candidatus Methylomirabilota</taxon>
        <taxon>Candidatus Methylomirabilia</taxon>
        <taxon>Candidatus Methylomirabilales</taxon>
        <taxon>Candidatus Methylomirabilaceae</taxon>
        <taxon>Candidatus Methylomirabilis</taxon>
    </lineage>
</organism>
<dbReference type="GO" id="GO:0016209">
    <property type="term" value="F:antioxidant activity"/>
    <property type="evidence" value="ECO:0007669"/>
    <property type="project" value="InterPro"/>
</dbReference>
<gene>
    <name evidence="3" type="ORF">K8G79_09970</name>
</gene>
<dbReference type="InterPro" id="IPR036249">
    <property type="entry name" value="Thioredoxin-like_sf"/>
</dbReference>
<dbReference type="EMBL" id="JAIOIU010000125">
    <property type="protein sequence ID" value="MBZ0160445.1"/>
    <property type="molecule type" value="Genomic_DNA"/>
</dbReference>
<dbReference type="SUPFAM" id="SSF52833">
    <property type="entry name" value="Thioredoxin-like"/>
    <property type="match status" value="1"/>
</dbReference>
<protein>
    <submittedName>
        <fullName evidence="3">TlpA family protein disulfide reductase</fullName>
    </submittedName>
</protein>
<keyword evidence="1" id="KW-0732">Signal</keyword>
<dbReference type="InterPro" id="IPR013766">
    <property type="entry name" value="Thioredoxin_domain"/>
</dbReference>
<dbReference type="PROSITE" id="PS51257">
    <property type="entry name" value="PROKAR_LIPOPROTEIN"/>
    <property type="match status" value="1"/>
</dbReference>
<dbReference type="GO" id="GO:0016491">
    <property type="term" value="F:oxidoreductase activity"/>
    <property type="evidence" value="ECO:0007669"/>
    <property type="project" value="InterPro"/>
</dbReference>
<feature type="non-terminal residue" evidence="3">
    <location>
        <position position="163"/>
    </location>
</feature>
<feature type="chain" id="PRO_5042535603" evidence="1">
    <location>
        <begin position="24"/>
        <end position="163"/>
    </location>
</feature>